<comment type="caution">
    <text evidence="1">The sequence shown here is derived from an EMBL/GenBank/DDBJ whole genome shotgun (WGS) entry which is preliminary data.</text>
</comment>
<dbReference type="EMBL" id="BAFN01000001">
    <property type="protein sequence ID" value="GAN33136.1"/>
    <property type="molecule type" value="Genomic_DNA"/>
</dbReference>
<protein>
    <submittedName>
        <fullName evidence="1">Uncharacterized protein</fullName>
    </submittedName>
</protein>
<accession>A0ABQ0JWP1</accession>
<name>A0ABQ0JWP1_9BACT</name>
<reference evidence="2" key="1">
    <citation type="journal article" date="2015" name="Genome Announc.">
        <title>Draft Genome Sequence of an Anaerobic Ammonium-Oxidizing Bacterium, "Candidatus Brocadia sinica".</title>
        <authorList>
            <person name="Oshiki M."/>
            <person name="Shinyako-Hata K."/>
            <person name="Satoh H."/>
            <person name="Okabe S."/>
        </authorList>
    </citation>
    <scope>NUCLEOTIDE SEQUENCE [LARGE SCALE GENOMIC DNA]</scope>
    <source>
        <strain evidence="2">JPN1</strain>
    </source>
</reference>
<evidence type="ECO:0000313" key="2">
    <source>
        <dbReference type="Proteomes" id="UP000032309"/>
    </source>
</evidence>
<proteinExistence type="predicted"/>
<sequence>MPLVPFYFERASKGTLCGEYVITGDISGTVEGTCRLVIEVVTISSCFK</sequence>
<organism evidence="1 2">
    <name type="scientific">Candidatus Brocadia sinica JPN1</name>
    <dbReference type="NCBI Taxonomy" id="1197129"/>
    <lineage>
        <taxon>Bacteria</taxon>
        <taxon>Pseudomonadati</taxon>
        <taxon>Planctomycetota</taxon>
        <taxon>Candidatus Brocadiia</taxon>
        <taxon>Candidatus Brocadiales</taxon>
        <taxon>Candidatus Brocadiaceae</taxon>
        <taxon>Candidatus Brocadia</taxon>
    </lineage>
</organism>
<dbReference type="Proteomes" id="UP000032309">
    <property type="component" value="Unassembled WGS sequence"/>
</dbReference>
<evidence type="ECO:0000313" key="1">
    <source>
        <dbReference type="EMBL" id="GAN33136.1"/>
    </source>
</evidence>
<gene>
    <name evidence="1" type="ORF">BROSI_A1653</name>
</gene>
<keyword evidence="2" id="KW-1185">Reference proteome</keyword>